<name>A0A552F6W5_MICAE</name>
<dbReference type="Proteomes" id="UP000320293">
    <property type="component" value="Unassembled WGS sequence"/>
</dbReference>
<protein>
    <submittedName>
        <fullName evidence="1">Uncharacterized protein</fullName>
    </submittedName>
</protein>
<dbReference type="EMBL" id="SFBF01000374">
    <property type="protein sequence ID" value="TRU42459.1"/>
    <property type="molecule type" value="Genomic_DNA"/>
</dbReference>
<gene>
    <name evidence="1" type="ORF">EWV91_20025</name>
</gene>
<dbReference type="AlphaFoldDB" id="A0A552F6W5"/>
<evidence type="ECO:0000313" key="2">
    <source>
        <dbReference type="Proteomes" id="UP000320293"/>
    </source>
</evidence>
<evidence type="ECO:0000313" key="1">
    <source>
        <dbReference type="EMBL" id="TRU42459.1"/>
    </source>
</evidence>
<organism evidence="1 2">
    <name type="scientific">Microcystis aeruginosa Ma_QC_Ca_00000000_S207</name>
    <dbReference type="NCBI Taxonomy" id="2486251"/>
    <lineage>
        <taxon>Bacteria</taxon>
        <taxon>Bacillati</taxon>
        <taxon>Cyanobacteriota</taxon>
        <taxon>Cyanophyceae</taxon>
        <taxon>Oscillatoriophycideae</taxon>
        <taxon>Chroococcales</taxon>
        <taxon>Microcystaceae</taxon>
        <taxon>Microcystis</taxon>
    </lineage>
</organism>
<accession>A0A552F6W5</accession>
<sequence length="65" mass="7363">MFGKHPSVLNKSTLNYQLSVSSYQLSVSSYQLSVSSYQLLKARGTLARGKRQNLTIFLPKKKVRD</sequence>
<proteinExistence type="predicted"/>
<comment type="caution">
    <text evidence="1">The sequence shown here is derived from an EMBL/GenBank/DDBJ whole genome shotgun (WGS) entry which is preliminary data.</text>
</comment>
<reference evidence="1 2" key="1">
    <citation type="submission" date="2019-01" db="EMBL/GenBank/DDBJ databases">
        <title>Coherence of Microcystis species and biogeography revealed through population genomics.</title>
        <authorList>
            <person name="Perez-Carrascal O.M."/>
            <person name="Terrat Y."/>
            <person name="Giani A."/>
            <person name="Fortin N."/>
            <person name="Tromas N."/>
            <person name="Shapiro B.J."/>
        </authorList>
    </citation>
    <scope>NUCLEOTIDE SEQUENCE [LARGE SCALE GENOMIC DNA]</scope>
    <source>
        <strain evidence="1">Ma_QC_Ca_00000000_S207</strain>
    </source>
</reference>